<gene>
    <name evidence="3" type="ORF">Hamer_G004366</name>
</gene>
<keyword evidence="4" id="KW-1185">Reference proteome</keyword>
<protein>
    <submittedName>
        <fullName evidence="3">Uncharacterized protein</fullName>
    </submittedName>
</protein>
<keyword evidence="2" id="KW-0812">Transmembrane</keyword>
<dbReference type="Proteomes" id="UP000747542">
    <property type="component" value="Unassembled WGS sequence"/>
</dbReference>
<evidence type="ECO:0000256" key="1">
    <source>
        <dbReference type="SAM" id="MobiDB-lite"/>
    </source>
</evidence>
<feature type="transmembrane region" description="Helical" evidence="2">
    <location>
        <begin position="38"/>
        <end position="58"/>
    </location>
</feature>
<dbReference type="EMBL" id="JAHLQT010026473">
    <property type="protein sequence ID" value="KAG7163259.1"/>
    <property type="molecule type" value="Genomic_DNA"/>
</dbReference>
<feature type="region of interest" description="Disordered" evidence="1">
    <location>
        <begin position="1"/>
        <end position="23"/>
    </location>
</feature>
<sequence length="140" mass="14666">MSNLSPTTNNNSNCSTSRRSNNSANITTARHPAVMAHWLTYTAAAVLFMGVGALISGLSVHYATTATTDGFYIHTLYGGIEAPGKPVSYGFITPGLTLSPAAPRMPRERHVGDLGNIESFPDGTGECTLARACKAIPPIG</sequence>
<comment type="caution">
    <text evidence="3">The sequence shown here is derived from an EMBL/GenBank/DDBJ whole genome shotgun (WGS) entry which is preliminary data.</text>
</comment>
<organism evidence="3 4">
    <name type="scientific">Homarus americanus</name>
    <name type="common">American lobster</name>
    <dbReference type="NCBI Taxonomy" id="6706"/>
    <lineage>
        <taxon>Eukaryota</taxon>
        <taxon>Metazoa</taxon>
        <taxon>Ecdysozoa</taxon>
        <taxon>Arthropoda</taxon>
        <taxon>Crustacea</taxon>
        <taxon>Multicrustacea</taxon>
        <taxon>Malacostraca</taxon>
        <taxon>Eumalacostraca</taxon>
        <taxon>Eucarida</taxon>
        <taxon>Decapoda</taxon>
        <taxon>Pleocyemata</taxon>
        <taxon>Astacidea</taxon>
        <taxon>Nephropoidea</taxon>
        <taxon>Nephropidae</taxon>
        <taxon>Homarus</taxon>
    </lineage>
</organism>
<proteinExistence type="predicted"/>
<accession>A0A8J5JXG3</accession>
<dbReference type="AlphaFoldDB" id="A0A8J5JXG3"/>
<evidence type="ECO:0000256" key="2">
    <source>
        <dbReference type="SAM" id="Phobius"/>
    </source>
</evidence>
<keyword evidence="2" id="KW-1133">Transmembrane helix</keyword>
<evidence type="ECO:0000313" key="4">
    <source>
        <dbReference type="Proteomes" id="UP000747542"/>
    </source>
</evidence>
<evidence type="ECO:0000313" key="3">
    <source>
        <dbReference type="EMBL" id="KAG7163259.1"/>
    </source>
</evidence>
<name>A0A8J5JXG3_HOMAM</name>
<reference evidence="3" key="1">
    <citation type="journal article" date="2021" name="Sci. Adv.">
        <title>The American lobster genome reveals insights on longevity, neural, and immune adaptations.</title>
        <authorList>
            <person name="Polinski J.M."/>
            <person name="Zimin A.V."/>
            <person name="Clark K.F."/>
            <person name="Kohn A.B."/>
            <person name="Sadowski N."/>
            <person name="Timp W."/>
            <person name="Ptitsyn A."/>
            <person name="Khanna P."/>
            <person name="Romanova D.Y."/>
            <person name="Williams P."/>
            <person name="Greenwood S.J."/>
            <person name="Moroz L.L."/>
            <person name="Walt D.R."/>
            <person name="Bodnar A.G."/>
        </authorList>
    </citation>
    <scope>NUCLEOTIDE SEQUENCE</scope>
    <source>
        <strain evidence="3">GMGI-L3</strain>
    </source>
</reference>
<keyword evidence="2" id="KW-0472">Membrane</keyword>